<evidence type="ECO:0000313" key="4">
    <source>
        <dbReference type="EMBL" id="ADY50634.1"/>
    </source>
</evidence>
<feature type="domain" description="DUF11" evidence="3">
    <location>
        <begin position="2243"/>
        <end position="2355"/>
    </location>
</feature>
<dbReference type="InterPro" id="IPR003961">
    <property type="entry name" value="FN3_dom"/>
</dbReference>
<dbReference type="PANTHER" id="PTHR34819:SF3">
    <property type="entry name" value="CELL SURFACE PROTEIN"/>
    <property type="match status" value="1"/>
</dbReference>
<dbReference type="CDD" id="cd00063">
    <property type="entry name" value="FN3"/>
    <property type="match status" value="1"/>
</dbReference>
<keyword evidence="2" id="KW-0732">Signal</keyword>
<feature type="domain" description="DUF11" evidence="3">
    <location>
        <begin position="3113"/>
        <end position="3222"/>
    </location>
</feature>
<proteinExistence type="predicted"/>
<accession>F0SC49</accession>
<dbReference type="InterPro" id="IPR013783">
    <property type="entry name" value="Ig-like_fold"/>
</dbReference>
<dbReference type="SUPFAM" id="SSF49452">
    <property type="entry name" value="Starch-binding domain-like"/>
    <property type="match status" value="1"/>
</dbReference>
<dbReference type="Pfam" id="PF01345">
    <property type="entry name" value="DUF11"/>
    <property type="match status" value="9"/>
</dbReference>
<dbReference type="InterPro" id="IPR051172">
    <property type="entry name" value="Chlamydia_OmcB"/>
</dbReference>
<evidence type="ECO:0000259" key="3">
    <source>
        <dbReference type="Pfam" id="PF01345"/>
    </source>
</evidence>
<dbReference type="Proteomes" id="UP000000310">
    <property type="component" value="Chromosome"/>
</dbReference>
<dbReference type="InterPro" id="IPR008969">
    <property type="entry name" value="CarboxyPept-like_regulatory"/>
</dbReference>
<dbReference type="InterPro" id="IPR001434">
    <property type="entry name" value="OmcB-like_DUF11"/>
</dbReference>
<feature type="domain" description="DUF11" evidence="3">
    <location>
        <begin position="2120"/>
        <end position="2229"/>
    </location>
</feature>
<organism evidence="4 5">
    <name type="scientific">Pseudopedobacter saltans (strain ATCC 51119 / DSM 12145 / JCM 21818 / CCUG 39354 / LMG 10337 / NBRC 100064 / NCIMB 13643)</name>
    <name type="common">Pedobacter saltans</name>
    <dbReference type="NCBI Taxonomy" id="762903"/>
    <lineage>
        <taxon>Bacteria</taxon>
        <taxon>Pseudomonadati</taxon>
        <taxon>Bacteroidota</taxon>
        <taxon>Sphingobacteriia</taxon>
        <taxon>Sphingobacteriales</taxon>
        <taxon>Sphingobacteriaceae</taxon>
        <taxon>Pseudopedobacter</taxon>
    </lineage>
</organism>
<reference evidence="4 5" key="1">
    <citation type="journal article" date="2011" name="Stand. Genomic Sci.">
        <title>Complete genome sequence of the gliding, heparinolytic Pedobacter saltans type strain (113).</title>
        <authorList>
            <person name="Liolios K."/>
            <person name="Sikorski J."/>
            <person name="Lu M."/>
            <person name="Nolan M."/>
            <person name="Lapidus A."/>
            <person name="Lucas S."/>
            <person name="Hammon N."/>
            <person name="Deshpande S."/>
            <person name="Cheng J.F."/>
            <person name="Tapia R."/>
            <person name="Han C."/>
            <person name="Goodwin L."/>
            <person name="Pitluck S."/>
            <person name="Huntemann M."/>
            <person name="Ivanova N."/>
            <person name="Pagani I."/>
            <person name="Mavromatis K."/>
            <person name="Ovchinikova G."/>
            <person name="Pati A."/>
            <person name="Chen A."/>
            <person name="Palaniappan K."/>
            <person name="Land M."/>
            <person name="Hauser L."/>
            <person name="Brambilla E.M."/>
            <person name="Kotsyurbenko O."/>
            <person name="Rohde M."/>
            <person name="Tindall B.J."/>
            <person name="Abt B."/>
            <person name="Goker M."/>
            <person name="Detter J.C."/>
            <person name="Woyke T."/>
            <person name="Bristow J."/>
            <person name="Eisen J.A."/>
            <person name="Markowitz V."/>
            <person name="Hugenholtz P."/>
            <person name="Klenk H.P."/>
            <person name="Kyrpides N.C."/>
        </authorList>
    </citation>
    <scope>NUCLEOTIDE SEQUENCE [LARGE SCALE GENOMIC DNA]</scope>
    <source>
        <strain evidence="5">ATCC 51119 / DSM 12145 / JCM 21818 / LMG 10337 / NBRC 100064 / NCIMB 13643</strain>
    </source>
</reference>
<dbReference type="KEGG" id="psn:Pedsa_0045"/>
<reference evidence="5" key="2">
    <citation type="submission" date="2011-02" db="EMBL/GenBank/DDBJ databases">
        <title>The complete genome of Pedobacter saltans DSM 12145.</title>
        <authorList>
            <consortium name="US DOE Joint Genome Institute (JGI-PGF)"/>
            <person name="Lucas S."/>
            <person name="Copeland A."/>
            <person name="Lapidus A."/>
            <person name="Bruce D."/>
            <person name="Goodwin L."/>
            <person name="Pitluck S."/>
            <person name="Kyrpides N."/>
            <person name="Mavromatis K."/>
            <person name="Pagani I."/>
            <person name="Ivanova N."/>
            <person name="Ovchinnikova G."/>
            <person name="Lu M."/>
            <person name="Detter J.C."/>
            <person name="Han C."/>
            <person name="Land M."/>
            <person name="Hauser L."/>
            <person name="Markowitz V."/>
            <person name="Cheng J.-F."/>
            <person name="Hugenholtz P."/>
            <person name="Woyke T."/>
            <person name="Wu D."/>
            <person name="Tindall B."/>
            <person name="Pomrenke H.G."/>
            <person name="Brambilla E."/>
            <person name="Klenk H.-P."/>
            <person name="Eisen J.A."/>
        </authorList>
    </citation>
    <scope>NUCLEOTIDE SEQUENCE [LARGE SCALE GENOMIC DNA]</scope>
    <source>
        <strain evidence="5">ATCC 51119 / DSM 12145 / JCM 21818 / LMG 10337 / NBRC 100064 / NCIMB 13643</strain>
    </source>
</reference>
<dbReference type="eggNOG" id="COG1361">
    <property type="taxonomic scope" value="Bacteria"/>
</dbReference>
<dbReference type="Gene3D" id="2.60.40.1120">
    <property type="entry name" value="Carboxypeptidase-like, regulatory domain"/>
    <property type="match status" value="1"/>
</dbReference>
<dbReference type="InterPro" id="IPR047589">
    <property type="entry name" value="DUF11_rpt"/>
</dbReference>
<name>F0SC49_PSESL</name>
<dbReference type="Pfam" id="PF13585">
    <property type="entry name" value="CHU_C"/>
    <property type="match status" value="1"/>
</dbReference>
<dbReference type="EMBL" id="CP002545">
    <property type="protein sequence ID" value="ADY50634.1"/>
    <property type="molecule type" value="Genomic_DNA"/>
</dbReference>
<feature type="signal peptide" evidence="2">
    <location>
        <begin position="1"/>
        <end position="31"/>
    </location>
</feature>
<dbReference type="OrthoDB" id="976756at2"/>
<dbReference type="SUPFAM" id="SSF49464">
    <property type="entry name" value="Carboxypeptidase regulatory domain-like"/>
    <property type="match status" value="1"/>
</dbReference>
<feature type="domain" description="DUF11" evidence="3">
    <location>
        <begin position="2617"/>
        <end position="2727"/>
    </location>
</feature>
<dbReference type="NCBIfam" id="TIGR01451">
    <property type="entry name" value="B_ant_repeat"/>
    <property type="match status" value="8"/>
</dbReference>
<feature type="chain" id="PRO_5005675333" evidence="2">
    <location>
        <begin position="32"/>
        <end position="3326"/>
    </location>
</feature>
<keyword evidence="5" id="KW-1185">Reference proteome</keyword>
<gene>
    <name evidence="4" type="ordered locus">Pedsa_0045</name>
</gene>
<feature type="domain" description="DUF11" evidence="3">
    <location>
        <begin position="2988"/>
        <end position="3099"/>
    </location>
</feature>
<dbReference type="GO" id="GO:0030246">
    <property type="term" value="F:carbohydrate binding"/>
    <property type="evidence" value="ECO:0007669"/>
    <property type="project" value="InterPro"/>
</dbReference>
<feature type="domain" description="DUF11" evidence="3">
    <location>
        <begin position="2865"/>
        <end position="2974"/>
    </location>
</feature>
<feature type="coiled-coil region" evidence="1">
    <location>
        <begin position="1042"/>
        <end position="1069"/>
    </location>
</feature>
<dbReference type="eggNOG" id="COG1470">
    <property type="taxonomic scope" value="Bacteria"/>
</dbReference>
<feature type="domain" description="DUF11" evidence="3">
    <location>
        <begin position="2498"/>
        <end position="2604"/>
    </location>
</feature>
<dbReference type="RefSeq" id="WP_013631137.1">
    <property type="nucleotide sequence ID" value="NC_015177.1"/>
</dbReference>
<dbReference type="InterPro" id="IPR013784">
    <property type="entry name" value="Carb-bd-like_fold"/>
</dbReference>
<dbReference type="Gene3D" id="2.60.40.10">
    <property type="entry name" value="Immunoglobulins"/>
    <property type="match status" value="1"/>
</dbReference>
<feature type="domain" description="DUF11" evidence="3">
    <location>
        <begin position="2743"/>
        <end position="2851"/>
    </location>
</feature>
<evidence type="ECO:0000256" key="1">
    <source>
        <dbReference type="SAM" id="Coils"/>
    </source>
</evidence>
<feature type="domain" description="DUF11" evidence="3">
    <location>
        <begin position="2369"/>
        <end position="2480"/>
    </location>
</feature>
<protein>
    <submittedName>
        <fullName evidence="4">Conserved repeat domain protein</fullName>
    </submittedName>
</protein>
<sequence>MDINSTPKRFVTFFKKKALFLFILLSLFAQSSFSQQHNEYWTNNGRVLTDDYRINFKWNRLPDWGGSDNQSNMQIKLGLDGQDQVHIYNVTTTGSFFRSDSVFRAIGPNRNYSYWLKYVTEETDYVFTQELHWAEISASGTTPKLKAPKNVKITETPNISKGQVYPTITWEKQTAVPDAHIRYNVYRKKGNEAAVLLANLSAHVFSYTDDSLIESADYTYSVQTVLALDNTPVGWNSNPATDFDPAVVAGTFKFSNADITTTLDQNGRVRLSWNQVRGIAGLENLVLYRNGEELVQFSKNTTSYNDSDILPGMFYQYSIGYITDGLSGIDYENWRSKTFDGKSQANGKISGYVKGKTNAGVEGVVVTATTKSNVYNGKTTEPYTYSATTDASGYYEITKVFYGEGANYEMRPQMPGYNKPRFDPEKLSRSLSFDESNRQNVNFTDTASFAINGRVSFAAIKDSLDNDVFLPVQDAEVWLNGKNSAVKTDAKGLYSLSITNAGLYTVQIKYKDHPIYFSGTTDTVKSLYVNNLMSNVDFIDTKTDTLTIKVAASCDAPIGEYVTFLLKSENAGYVSANSSAKYAKKLHISSNDLESGSPKNPGQPTRGEVKVILPATSFEGQVLQISEKGGINSNKLEYFTKTYNIQKVSLAERLKEQKIDTTYSIKTIKADTTFKPDGSIYKIIPSRKDTTINVDTTYLVKKPLMDFIYHDKLKVLVNNNNPAFVDSVQFAPGNTYKYLLAQNDKHLIDVKIQETYTYDGITYSCTLDTGTVYIYDGISDLVDRKEYALDKISKNVRHTIKVGNPVLEAPYEKNIQIVGKVGSRQASAIINAVVEGERPRNATFVSRTPSIPFFVLHDPPGDRSYAKISKGTTFSKTGTTSFKFGGGAGAYSDIKAGVGSNIPFVGKTGGGVHIQAKMEAGRDNNEGLVTNTTFTFTEDFYTSGEPEFVGEDGDVFVGASMNMVYAMTDVLKYDASKKGMVRDTSVAMNLNDFGTVFVYTQHHIKNVLLPQLRTLYSISKTKYDEAYFKLKSNSSSIKPEEVDKLKRTYSEYEADITGWEKTLEENKKDKAQAGEINAGENLKGIVGNNISFSAGAIYENTLTTQKDTTDVTETQIYLNTEGNVGGFVNSGESNEKEIGALFSLRFNWDSSTETTNGNTQTTFYHLEDDDIGDFFSVDLKKNKKYGTPVFKTVSGSSSCPHEPGTQYRHLPNIAVSGANEQRNVPSDQPAKFEVLISNRSESDETVEYGIKLIPTSNLGGARVLVAGQDVTNGQANFVIPTGKSFKLPVEVYRGALYSTYEGLTLAMFSACDNSLEDVDDDNIAKPTVKLNAYFQNKCSEIDLFLPGNNWLVNQSNGNKLYVAFSKFDASEASPLTSVALQYRRINQDYENSLWQTAIDIPKSELKDKYYDYTFDVSTLPDSKYELRALAICEGVDVNYSPVYTGVIDRSAAIAFGLPTPLNGILTTSDVMSVTFNKDITNSANVVLKRKDNGQIIPATLVYNDKTIVIKTVPEAAIADYEMMELNATVKNLRDGSGNVLTDSVSWNFVVNMSPIYWSPANIDVNAIEGVQSSFRAKLVNKSALNQNFRIERFPSWLTPSIRNSRIVPLGEQNVDFLIDPNLNTGTYTDTVFTTCDGKRQLLYVTVNVLKTPPNWAVNPSKFRYNMSFVTQFSLDDTDVATSTDIRDIMGVFAGDECRGLANIEYDYASKKYVAYVTAYANKLSNESLSVRFWDTYPGIEYQSKERINFVSNGIVGNGNNPYILHPEGVFQTIPLKAGWNWVSLNVENADMRVSKVFSKLKPTSGDIVKTLSAKKPYAQYNAKTGWTGPLDSLNIYQSYMVYSAKADTIRVLGQLASQRVDVELKDGWNWLGYPMAVNMELNNYLKNYSFSDGATVSSQEEFAQYNAASQRWSGSLKYLRPGKGYKYFVEGDHYAIPVVTYQPDLSPNILADIPPVKTGIQKVIAFDNAMDVNDVNSGNQVNLDIARFENNMSLTAKINLNGLDITEPGRFEIFAYVDGELVNYVDTLVNGLSFVSINSNVEGEDKPVVIKIYDRITGRTYTAKSDLPATPQPAPQQRMMLRTMLRSTAPVDEPITTQRADEVLGTPEHPVSFKVMGDADIEVYNSISRNLINIGDTLKYTLKFKNLGPDVAVNSVLVDTLSSGLEFVSATNGLTYDAATNTLKATKLQLGVDEIAEYKVVLKALTVGNKFFGRGAVSSNNDVDDSNNSFIRHTVSVADRRADVYVETQINRNKLYKGEDLIYTIKIKNNGPDVAKNVTLVDAIPNEFEYVTALNGTVNFTKAGQIVNLSQAQIPSGGEAVYSLLLKAVDFGNVNLGLGHVAASNDNNIDFDNNSMNKQQVEILDNRVDLVISSEVSKPRLNIGDLMKYTIVIKNVEQDFAMNYNLVDTLSTAFEFVSATGGITYNASNRTLTADKAKVNGEEVIRYEITLKAVAVGNQKIGAGLVTVLNDINLDNNKVNVIPVIVEDRRANVWVNTLISKTKLNKSEELVYTINVSNNGPDIAYNFKLQDILPAGFEFVSSTGGLAYDAATRKVSASKLQMKSGEEISYTATLKALTNGTFLLGNGNIAADNDNDIDFDNNTISQIAVVVGENNVDFAVTKALSRNRLNIGDQLTYTLRVKNNGPDFGINYNLTDTISFAFDIVSLSDGLSFDINKRTLTASKIQVAAGEELHYQVVLKANAVGVQTLGKGLVTVFNDTDLSNNKIQHTNVNVVDRRANVWVSNQVSTNQLNKSEELTYTLLISNSGPDVANNFKLQESIPAGLEFVRATGGIKYNATNNTITASKLQIKSGEEVEYTVVLKAIVAGTIKLGNGAIAADNDNDVDFDNNSISPISVNVIDNNVDFAVSSKVNRQRLNIGDELVYAVSVKNNSADFGINYKLVETLNKAFEFVSVTGDAVYDAIKHTVSATQTRVEAGTNLEYQILLRAKTVGTQLLGNGLVSVNNDINLANNTFAPIAVEVVDKRADVTVTNVISRSQLAKGEELTYTIKVRNNGVDLAKNVMLKDILPSGLEVISVAGDASFNAATRMLSASRSTLLAGQEAIYAITLRANGVGVFQLGNGAVNADNDNDVDFDNNTIPALNVNVIDNSVDLVVSSQVDKASLNIGEVFNYSIKVKNNGPNNAINTALADQLPVSFDFVSSSNNITYDRETRTLKATQANINANEEVVYTIKLKANTYGVLMLGNGAATTLNESNESDNKVGLVSVEVVDPRATEAKILIPTLFTPNGDGINDMFEILGLNEYYVSNSLTIFNKSYNVVYKKDNYQNDWTGDRLPMGSYGYILKTVDKTGKERVFKGTVTIIYQ</sequence>
<dbReference type="HOGENOM" id="CLU_225151_0_0_10"/>
<dbReference type="PANTHER" id="PTHR34819">
    <property type="entry name" value="LARGE CYSTEINE-RICH PERIPLASMIC PROTEIN OMCB"/>
    <property type="match status" value="1"/>
</dbReference>
<evidence type="ECO:0000256" key="2">
    <source>
        <dbReference type="SAM" id="SignalP"/>
    </source>
</evidence>
<keyword evidence="1" id="KW-0175">Coiled coil</keyword>
<evidence type="ECO:0000313" key="5">
    <source>
        <dbReference type="Proteomes" id="UP000000310"/>
    </source>
</evidence>